<name>A0ACB0J5D6_TRIPR</name>
<sequence>MDSASPSKEFDDLENDTPEEWIPPCGNELKPVIGKVFDTLTEGVDFYKNYAHAVGFSVRSSSEIKEKDGVNVRWKYLVCSKEGFKEEKKIDTPELLVTENNLSKSRKRKLTRQGCKAKIVFKRTDEGKYEVSKFNEGHSHGLVTPTKKQFLRSATSISGTGQRNNMLIALKQ</sequence>
<reference evidence="1" key="1">
    <citation type="submission" date="2023-10" db="EMBL/GenBank/DDBJ databases">
        <authorList>
            <person name="Rodriguez Cubillos JULIANA M."/>
            <person name="De Vega J."/>
        </authorList>
    </citation>
    <scope>NUCLEOTIDE SEQUENCE</scope>
</reference>
<evidence type="ECO:0000313" key="1">
    <source>
        <dbReference type="EMBL" id="CAJ2639730.1"/>
    </source>
</evidence>
<proteinExistence type="predicted"/>
<organism evidence="1 2">
    <name type="scientific">Trifolium pratense</name>
    <name type="common">Red clover</name>
    <dbReference type="NCBI Taxonomy" id="57577"/>
    <lineage>
        <taxon>Eukaryota</taxon>
        <taxon>Viridiplantae</taxon>
        <taxon>Streptophyta</taxon>
        <taxon>Embryophyta</taxon>
        <taxon>Tracheophyta</taxon>
        <taxon>Spermatophyta</taxon>
        <taxon>Magnoliopsida</taxon>
        <taxon>eudicotyledons</taxon>
        <taxon>Gunneridae</taxon>
        <taxon>Pentapetalae</taxon>
        <taxon>rosids</taxon>
        <taxon>fabids</taxon>
        <taxon>Fabales</taxon>
        <taxon>Fabaceae</taxon>
        <taxon>Papilionoideae</taxon>
        <taxon>50 kb inversion clade</taxon>
        <taxon>NPAAA clade</taxon>
        <taxon>Hologalegina</taxon>
        <taxon>IRL clade</taxon>
        <taxon>Trifolieae</taxon>
        <taxon>Trifolium</taxon>
    </lineage>
</organism>
<accession>A0ACB0J5D6</accession>
<dbReference type="Proteomes" id="UP001177021">
    <property type="component" value="Unassembled WGS sequence"/>
</dbReference>
<protein>
    <submittedName>
        <fullName evidence="1">Uncharacterized protein</fullName>
    </submittedName>
</protein>
<evidence type="ECO:0000313" key="2">
    <source>
        <dbReference type="Proteomes" id="UP001177021"/>
    </source>
</evidence>
<comment type="caution">
    <text evidence="1">The sequence shown here is derived from an EMBL/GenBank/DDBJ whole genome shotgun (WGS) entry which is preliminary data.</text>
</comment>
<keyword evidence="2" id="KW-1185">Reference proteome</keyword>
<dbReference type="EMBL" id="CASHSV030000024">
    <property type="protein sequence ID" value="CAJ2639730.1"/>
    <property type="molecule type" value="Genomic_DNA"/>
</dbReference>
<gene>
    <name evidence="1" type="ORF">MILVUS5_LOCUS9710</name>
</gene>